<comment type="caution">
    <text evidence="2">The sequence shown here is derived from an EMBL/GenBank/DDBJ whole genome shotgun (WGS) entry which is preliminary data.</text>
</comment>
<reference evidence="2 3" key="1">
    <citation type="submission" date="2015-09" db="EMBL/GenBank/DDBJ databases">
        <title>Identification and resolution of microdiversity through metagenomic sequencing of parallel consortia.</title>
        <authorList>
            <person name="Nelson W.C."/>
            <person name="Romine M.F."/>
            <person name="Lindemann S.R."/>
        </authorList>
    </citation>
    <scope>NUCLEOTIDE SEQUENCE [LARGE SCALE GENOMIC DNA]</scope>
    <source>
        <strain evidence="2">HL-91</strain>
    </source>
</reference>
<feature type="transmembrane region" description="Helical" evidence="1">
    <location>
        <begin position="50"/>
        <end position="67"/>
    </location>
</feature>
<accession>A0A0P7W750</accession>
<dbReference type="Proteomes" id="UP000050413">
    <property type="component" value="Unassembled WGS sequence"/>
</dbReference>
<name>A0A0P7W750_9RHOB</name>
<sequence>MKESRRSEIDSEIEKLRADVESHAGGNFWIGLGAIGLAATVFGLQGDDMVAGFGLAVSFGILIYGFVEKDRVKKAEEKMRFLQKQLDFLNSHEKSTKG</sequence>
<gene>
    <name evidence="2" type="ORF">HLUCCA05_10475</name>
</gene>
<dbReference type="AlphaFoldDB" id="A0A0P7W750"/>
<keyword evidence="1" id="KW-0812">Transmembrane</keyword>
<evidence type="ECO:0000313" key="2">
    <source>
        <dbReference type="EMBL" id="KPP92810.1"/>
    </source>
</evidence>
<protein>
    <submittedName>
        <fullName evidence="2">Uncharacterized protein</fullName>
    </submittedName>
</protein>
<dbReference type="EMBL" id="LJSG01000011">
    <property type="protein sequence ID" value="KPP92810.1"/>
    <property type="molecule type" value="Genomic_DNA"/>
</dbReference>
<feature type="transmembrane region" description="Helical" evidence="1">
    <location>
        <begin position="24"/>
        <end position="44"/>
    </location>
</feature>
<organism evidence="2 3">
    <name type="scientific">Roseibaca calidilacus</name>
    <dbReference type="NCBI Taxonomy" id="1666912"/>
    <lineage>
        <taxon>Bacteria</taxon>
        <taxon>Pseudomonadati</taxon>
        <taxon>Pseudomonadota</taxon>
        <taxon>Alphaproteobacteria</taxon>
        <taxon>Rhodobacterales</taxon>
        <taxon>Paracoccaceae</taxon>
        <taxon>Roseinatronobacter</taxon>
    </lineage>
</organism>
<evidence type="ECO:0000313" key="3">
    <source>
        <dbReference type="Proteomes" id="UP000050413"/>
    </source>
</evidence>
<keyword evidence="1" id="KW-0472">Membrane</keyword>
<keyword evidence="1" id="KW-1133">Transmembrane helix</keyword>
<proteinExistence type="predicted"/>
<evidence type="ECO:0000256" key="1">
    <source>
        <dbReference type="SAM" id="Phobius"/>
    </source>
</evidence>
<dbReference type="RefSeq" id="WP_141655873.1">
    <property type="nucleotide sequence ID" value="NZ_FBYC01000004.1"/>
</dbReference>